<sequence length="100" mass="11281">MQFQRQEEPCPVPESLLGDLYRTHPQGLRELVKTIPPFTRALLAVYCRGHAHLLSLSLTIASTCEKEDLINAGGDQGAALYEQARRPRRDLLKLVEQDLI</sequence>
<dbReference type="KEGG" id="ptaw:DW352_05665"/>
<name>A0A345ZT00_9HYPH</name>
<reference evidence="1 2" key="1">
    <citation type="submission" date="2018-07" db="EMBL/GenBank/DDBJ databases">
        <authorList>
            <person name="Quirk P.G."/>
            <person name="Krulwich T.A."/>
        </authorList>
    </citation>
    <scope>NUCLEOTIDE SEQUENCE [LARGE SCALE GENOMIC DNA]</scope>
    <source>
        <strain evidence="1 2">CC-BB4</strain>
    </source>
</reference>
<gene>
    <name evidence="1" type="ORF">DW352_05665</name>
</gene>
<dbReference type="OrthoDB" id="8138968at2"/>
<dbReference type="Proteomes" id="UP000254889">
    <property type="component" value="Chromosome"/>
</dbReference>
<evidence type="ECO:0000313" key="2">
    <source>
        <dbReference type="Proteomes" id="UP000254889"/>
    </source>
</evidence>
<dbReference type="AlphaFoldDB" id="A0A345ZT00"/>
<protein>
    <submittedName>
        <fullName evidence="1">Uncharacterized protein</fullName>
    </submittedName>
</protein>
<accession>A0A345ZT00</accession>
<keyword evidence="2" id="KW-1185">Reference proteome</keyword>
<dbReference type="EMBL" id="CP031417">
    <property type="protein sequence ID" value="AXK80047.1"/>
    <property type="molecule type" value="Genomic_DNA"/>
</dbReference>
<evidence type="ECO:0000313" key="1">
    <source>
        <dbReference type="EMBL" id="AXK80047.1"/>
    </source>
</evidence>
<dbReference type="RefSeq" id="WP_115689322.1">
    <property type="nucleotide sequence ID" value="NZ_CP031417.1"/>
</dbReference>
<proteinExistence type="predicted"/>
<organism evidence="1 2">
    <name type="scientific">Pseudolabrys taiwanensis</name>
    <dbReference type="NCBI Taxonomy" id="331696"/>
    <lineage>
        <taxon>Bacteria</taxon>
        <taxon>Pseudomonadati</taxon>
        <taxon>Pseudomonadota</taxon>
        <taxon>Alphaproteobacteria</taxon>
        <taxon>Hyphomicrobiales</taxon>
        <taxon>Xanthobacteraceae</taxon>
        <taxon>Pseudolabrys</taxon>
    </lineage>
</organism>